<dbReference type="CDD" id="cd02947">
    <property type="entry name" value="TRX_family"/>
    <property type="match status" value="1"/>
</dbReference>
<dbReference type="SUPFAM" id="SSF52833">
    <property type="entry name" value="Thioredoxin-like"/>
    <property type="match status" value="1"/>
</dbReference>
<dbReference type="OrthoDB" id="2323047at2"/>
<dbReference type="RefSeq" id="WP_124943864.1">
    <property type="nucleotide sequence ID" value="NZ_RHGY01000014.1"/>
</dbReference>
<dbReference type="AlphaFoldDB" id="A0A3P2RA77"/>
<accession>A0A3P2RA77</accession>
<feature type="transmembrane region" description="Helical" evidence="1">
    <location>
        <begin position="21"/>
        <end position="40"/>
    </location>
</feature>
<proteinExistence type="predicted"/>
<comment type="caution">
    <text evidence="2">The sequence shown here is derived from an EMBL/GenBank/DDBJ whole genome shotgun (WGS) entry which is preliminary data.</text>
</comment>
<protein>
    <submittedName>
        <fullName evidence="2">Thioredoxin</fullName>
    </submittedName>
</protein>
<name>A0A3P2RA77_WEIVI</name>
<organism evidence="2 3">
    <name type="scientific">Weissella viridescens</name>
    <name type="common">Lactobacillus viridescens</name>
    <dbReference type="NCBI Taxonomy" id="1629"/>
    <lineage>
        <taxon>Bacteria</taxon>
        <taxon>Bacillati</taxon>
        <taxon>Bacillota</taxon>
        <taxon>Bacilli</taxon>
        <taxon>Lactobacillales</taxon>
        <taxon>Lactobacillaceae</taxon>
        <taxon>Weissella</taxon>
    </lineage>
</organism>
<gene>
    <name evidence="2" type="ORF">D3P96_08285</name>
</gene>
<dbReference type="EMBL" id="RHGY01000014">
    <property type="protein sequence ID" value="RRG17334.1"/>
    <property type="molecule type" value="Genomic_DNA"/>
</dbReference>
<reference evidence="2 3" key="1">
    <citation type="submission" date="2018-10" db="EMBL/GenBank/DDBJ databases">
        <title>Draft genome sequence of Weissella viridescens UCO-SMC3.</title>
        <authorList>
            <person name="Garcia-Cancino A."/>
            <person name="Espinoza-Monje M."/>
            <person name="Albarracin L."/>
            <person name="Garcia-Castillo V."/>
            <person name="Campos-Martin J."/>
            <person name="Nakano Y."/>
            <person name="Guitierrez-Zamorano C."/>
            <person name="Ikeda-Ohtsubo W."/>
            <person name="Morita H."/>
            <person name="Kitazawa H."/>
            <person name="Villena J."/>
        </authorList>
    </citation>
    <scope>NUCLEOTIDE SEQUENCE [LARGE SCALE GENOMIC DNA]</scope>
    <source>
        <strain evidence="2 3">UCO-SMC3</strain>
    </source>
</reference>
<evidence type="ECO:0000313" key="3">
    <source>
        <dbReference type="Proteomes" id="UP000275836"/>
    </source>
</evidence>
<sequence length="159" mass="18035">MVKRRVNNKKSFIAGLADMSVKQWLALVGMFVVLLGFGIGQYNRFIRSNRVVSTEQIRHAIEQNKTVVFYRDDCSSCRKTLPFILTRNILKHDLLLVNMNGPKNRHFKADYKLKSVPTLVNKTGSYSDLTTDRYFDALKAVEVDTGGMDFSSSPDPTVP</sequence>
<dbReference type="InterPro" id="IPR036249">
    <property type="entry name" value="Thioredoxin-like_sf"/>
</dbReference>
<keyword evidence="1" id="KW-0472">Membrane</keyword>
<evidence type="ECO:0000256" key="1">
    <source>
        <dbReference type="SAM" id="Phobius"/>
    </source>
</evidence>
<keyword evidence="1" id="KW-0812">Transmembrane</keyword>
<dbReference type="Gene3D" id="3.40.30.10">
    <property type="entry name" value="Glutaredoxin"/>
    <property type="match status" value="1"/>
</dbReference>
<keyword evidence="1" id="KW-1133">Transmembrane helix</keyword>
<dbReference type="Proteomes" id="UP000275836">
    <property type="component" value="Unassembled WGS sequence"/>
</dbReference>
<evidence type="ECO:0000313" key="2">
    <source>
        <dbReference type="EMBL" id="RRG17334.1"/>
    </source>
</evidence>